<dbReference type="InterPro" id="IPR013087">
    <property type="entry name" value="Znf_C2H2_type"/>
</dbReference>
<dbReference type="PANTHER" id="PTHR47591:SF1">
    <property type="entry name" value="ZINC FINGER PROTEIN ZAT2-RELATED"/>
    <property type="match status" value="1"/>
</dbReference>
<organism evidence="4 5">
    <name type="scientific">Hibiscus trionum</name>
    <name type="common">Flower of an hour</name>
    <dbReference type="NCBI Taxonomy" id="183268"/>
    <lineage>
        <taxon>Eukaryota</taxon>
        <taxon>Viridiplantae</taxon>
        <taxon>Streptophyta</taxon>
        <taxon>Embryophyta</taxon>
        <taxon>Tracheophyta</taxon>
        <taxon>Spermatophyta</taxon>
        <taxon>Magnoliopsida</taxon>
        <taxon>eudicotyledons</taxon>
        <taxon>Gunneridae</taxon>
        <taxon>Pentapetalae</taxon>
        <taxon>rosids</taxon>
        <taxon>malvids</taxon>
        <taxon>Malvales</taxon>
        <taxon>Malvaceae</taxon>
        <taxon>Malvoideae</taxon>
        <taxon>Hibiscus</taxon>
    </lineage>
</organism>
<dbReference type="Proteomes" id="UP001165190">
    <property type="component" value="Unassembled WGS sequence"/>
</dbReference>
<evidence type="ECO:0000259" key="3">
    <source>
        <dbReference type="PROSITE" id="PS50157"/>
    </source>
</evidence>
<dbReference type="InterPro" id="IPR036236">
    <property type="entry name" value="Znf_C2H2_sf"/>
</dbReference>
<keyword evidence="5" id="KW-1185">Reference proteome</keyword>
<dbReference type="SMART" id="SM00355">
    <property type="entry name" value="ZnF_C2H2"/>
    <property type="match status" value="3"/>
</dbReference>
<evidence type="ECO:0000313" key="4">
    <source>
        <dbReference type="EMBL" id="GMI70559.1"/>
    </source>
</evidence>
<feature type="domain" description="C2H2-type" evidence="3">
    <location>
        <begin position="75"/>
        <end position="102"/>
    </location>
</feature>
<dbReference type="Pfam" id="PF13912">
    <property type="entry name" value="zf-C2H2_6"/>
    <property type="match status" value="3"/>
</dbReference>
<dbReference type="OrthoDB" id="6077919at2759"/>
<gene>
    <name evidence="4" type="ORF">HRI_000725200</name>
</gene>
<dbReference type="AlphaFoldDB" id="A0A9W7H3U1"/>
<keyword evidence="1" id="KW-0479">Metal-binding</keyword>
<dbReference type="PROSITE" id="PS50157">
    <property type="entry name" value="ZINC_FINGER_C2H2_2"/>
    <property type="match status" value="3"/>
</dbReference>
<keyword evidence="1" id="KW-0862">Zinc</keyword>
<sequence>MNENADSDPEFRFLSSVTQHNIPNFPSSSSNALNHDPKPRKKRSKLIKIDVGGFPTCSRPKYTKKPDPNAPKITPPCSECGKKFWSWKALFGHMRCHPERQWRGINPPPNYFQPVKPPNNVEALTLMTEEDHEIAASLLMLANGAPTRESECGVQETEPFEEHLGANFRFECSSCKKAFGSRQALEGHRASHKNVKECFTITRSAGYDVDDGMARENVEDSNKLMVVWGHKCSICLRVFSSGQALGGHKRCHWEKGDDTSLNQGLNLLAAKEDCGLDLNLPAPIENDSSSSSLPLDLRLSL</sequence>
<feature type="compositionally biased region" description="Polar residues" evidence="2">
    <location>
        <begin position="20"/>
        <end position="33"/>
    </location>
</feature>
<dbReference type="SUPFAM" id="SSF57667">
    <property type="entry name" value="beta-beta-alpha zinc fingers"/>
    <property type="match status" value="1"/>
</dbReference>
<evidence type="ECO:0000256" key="1">
    <source>
        <dbReference type="PROSITE-ProRule" id="PRU00042"/>
    </source>
</evidence>
<comment type="caution">
    <text evidence="4">The sequence shown here is derived from an EMBL/GenBank/DDBJ whole genome shotgun (WGS) entry which is preliminary data.</text>
</comment>
<name>A0A9W7H3U1_HIBTR</name>
<proteinExistence type="predicted"/>
<evidence type="ECO:0000313" key="5">
    <source>
        <dbReference type="Proteomes" id="UP001165190"/>
    </source>
</evidence>
<dbReference type="PROSITE" id="PS00028">
    <property type="entry name" value="ZINC_FINGER_C2H2_1"/>
    <property type="match status" value="3"/>
</dbReference>
<feature type="domain" description="C2H2-type" evidence="3">
    <location>
        <begin position="170"/>
        <end position="197"/>
    </location>
</feature>
<evidence type="ECO:0000256" key="2">
    <source>
        <dbReference type="SAM" id="MobiDB-lite"/>
    </source>
</evidence>
<accession>A0A9W7H3U1</accession>
<dbReference type="EMBL" id="BSYR01000009">
    <property type="protein sequence ID" value="GMI70559.1"/>
    <property type="molecule type" value="Genomic_DNA"/>
</dbReference>
<dbReference type="PANTHER" id="PTHR47591">
    <property type="entry name" value="ZINC FINGER PROTEIN ZAT2-RELATED"/>
    <property type="match status" value="1"/>
</dbReference>
<feature type="domain" description="C2H2-type" evidence="3">
    <location>
        <begin position="230"/>
        <end position="252"/>
    </location>
</feature>
<reference evidence="4" key="1">
    <citation type="submission" date="2023-05" db="EMBL/GenBank/DDBJ databases">
        <title>Genome and transcriptome analyses reveal genes involved in the formation of fine ridges on petal epidermal cells in Hibiscus trionum.</title>
        <authorList>
            <person name="Koshimizu S."/>
            <person name="Masuda S."/>
            <person name="Ishii T."/>
            <person name="Shirasu K."/>
            <person name="Hoshino A."/>
            <person name="Arita M."/>
        </authorList>
    </citation>
    <scope>NUCLEOTIDE SEQUENCE</scope>
    <source>
        <strain evidence="4">Hamamatsu line</strain>
    </source>
</reference>
<dbReference type="Gene3D" id="3.30.160.60">
    <property type="entry name" value="Classic Zinc Finger"/>
    <property type="match status" value="1"/>
</dbReference>
<feature type="region of interest" description="Disordered" evidence="2">
    <location>
        <begin position="20"/>
        <end position="45"/>
    </location>
</feature>
<protein>
    <submittedName>
        <fullName evidence="4">DUO1-ACTIVATED ZINC FINGER 2</fullName>
    </submittedName>
</protein>
<keyword evidence="1" id="KW-0863">Zinc-finger</keyword>
<dbReference type="GO" id="GO:0008270">
    <property type="term" value="F:zinc ion binding"/>
    <property type="evidence" value="ECO:0007669"/>
    <property type="project" value="UniProtKB-KW"/>
</dbReference>